<dbReference type="Proteomes" id="UP000824056">
    <property type="component" value="Unassembled WGS sequence"/>
</dbReference>
<proteinExistence type="predicted"/>
<reference evidence="5" key="1">
    <citation type="journal article" date="2021" name="PeerJ">
        <title>Extensive microbial diversity within the chicken gut microbiome revealed by metagenomics and culture.</title>
        <authorList>
            <person name="Gilroy R."/>
            <person name="Ravi A."/>
            <person name="Getino M."/>
            <person name="Pursley I."/>
            <person name="Horton D.L."/>
            <person name="Alikhan N.F."/>
            <person name="Baker D."/>
            <person name="Gharbi K."/>
            <person name="Hall N."/>
            <person name="Watson M."/>
            <person name="Adriaenssens E.M."/>
            <person name="Foster-Nyarko E."/>
            <person name="Jarju S."/>
            <person name="Secka A."/>
            <person name="Antonio M."/>
            <person name="Oren A."/>
            <person name="Chaudhuri R.R."/>
            <person name="La Ragione R."/>
            <person name="Hildebrand F."/>
            <person name="Pallen M.J."/>
        </authorList>
    </citation>
    <scope>NUCLEOTIDE SEQUENCE</scope>
    <source>
        <strain evidence="5">1068</strain>
    </source>
</reference>
<evidence type="ECO:0000259" key="4">
    <source>
        <dbReference type="Pfam" id="PF13476"/>
    </source>
</evidence>
<dbReference type="EMBL" id="DXBG01000310">
    <property type="protein sequence ID" value="HIZ66858.1"/>
    <property type="molecule type" value="Genomic_DNA"/>
</dbReference>
<feature type="coiled-coil region" evidence="1">
    <location>
        <begin position="294"/>
        <end position="374"/>
    </location>
</feature>
<evidence type="ECO:0000313" key="6">
    <source>
        <dbReference type="Proteomes" id="UP000824056"/>
    </source>
</evidence>
<keyword evidence="3" id="KW-0472">Membrane</keyword>
<reference evidence="5" key="2">
    <citation type="submission" date="2021-04" db="EMBL/GenBank/DDBJ databases">
        <authorList>
            <person name="Gilroy R."/>
        </authorList>
    </citation>
    <scope>NUCLEOTIDE SEQUENCE</scope>
    <source>
        <strain evidence="5">1068</strain>
    </source>
</reference>
<gene>
    <name evidence="5" type="ORF">H9809_13330</name>
</gene>
<dbReference type="PANTHER" id="PTHR41259">
    <property type="entry name" value="DOUBLE-STRAND BREAK REPAIR RAD50 ATPASE, PUTATIVE-RELATED"/>
    <property type="match status" value="1"/>
</dbReference>
<evidence type="ECO:0000256" key="1">
    <source>
        <dbReference type="SAM" id="Coils"/>
    </source>
</evidence>
<sequence length="508" mass="57953">MIIKEAILNNFGRFQNQRISFQEGINVVYGANESGKTTLHTFLRGIFFGLPRKRGLASKTDTYTSFRPWENPAWYEGALVFQCGGKSFRLERDFSKPGSPASLYCQTDGEQLSVEDGDLEMLLGNLTESAFENTVYVGQLKSRTQEGLLGEVGEYLRKYQAGGELCVDVEKADKILRETGRQWKKKEEELLQERRNREERLQYQIRYQRQEMQSIREKLSNLEEERGAAESSLTGQEREENKSGAGQGYTFILAVLGVLFFALAVAAGMLFHPAWLVLAFLCLGAEAGLYLYTRQEKQRRQRRAREQKRQRQQEKAARIKGRKAALLESLGEKEIIAANLQEELEEQQADREELEEIRKEIDSIVLARDTLKQAAASLQSRTGKLLRQEISGVLEEITQGKYRCGGLAEDGTIFLDCRGESLRLHQVSCGTVEQVYFALRMACGGIFSREEELPVLLDETFAMYDDKRLSGALKWLSRNKTQTILFTCNRREIEALEALDIPFRLVQL</sequence>
<name>A0A9D2FTV8_9FIRM</name>
<feature type="domain" description="Rad50/SbcC-type AAA" evidence="4">
    <location>
        <begin position="8"/>
        <end position="224"/>
    </location>
</feature>
<evidence type="ECO:0000256" key="3">
    <source>
        <dbReference type="SAM" id="Phobius"/>
    </source>
</evidence>
<feature type="transmembrane region" description="Helical" evidence="3">
    <location>
        <begin position="274"/>
        <end position="293"/>
    </location>
</feature>
<accession>A0A9D2FTV8</accession>
<protein>
    <submittedName>
        <fullName evidence="5">AAA family ATPase</fullName>
    </submittedName>
</protein>
<dbReference type="AlphaFoldDB" id="A0A9D2FTV8"/>
<dbReference type="SUPFAM" id="SSF52540">
    <property type="entry name" value="P-loop containing nucleoside triphosphate hydrolases"/>
    <property type="match status" value="1"/>
</dbReference>
<feature type="region of interest" description="Disordered" evidence="2">
    <location>
        <begin position="220"/>
        <end position="243"/>
    </location>
</feature>
<evidence type="ECO:0000313" key="5">
    <source>
        <dbReference type="EMBL" id="HIZ66858.1"/>
    </source>
</evidence>
<feature type="transmembrane region" description="Helical" evidence="3">
    <location>
        <begin position="248"/>
        <end position="268"/>
    </location>
</feature>
<dbReference type="Gene3D" id="3.40.50.300">
    <property type="entry name" value="P-loop containing nucleotide triphosphate hydrolases"/>
    <property type="match status" value="2"/>
</dbReference>
<dbReference type="Pfam" id="PF13476">
    <property type="entry name" value="AAA_23"/>
    <property type="match status" value="1"/>
</dbReference>
<dbReference type="InterPro" id="IPR027417">
    <property type="entry name" value="P-loop_NTPase"/>
</dbReference>
<dbReference type="GO" id="GO:0016887">
    <property type="term" value="F:ATP hydrolysis activity"/>
    <property type="evidence" value="ECO:0007669"/>
    <property type="project" value="InterPro"/>
</dbReference>
<comment type="caution">
    <text evidence="5">The sequence shown here is derived from an EMBL/GenBank/DDBJ whole genome shotgun (WGS) entry which is preliminary data.</text>
</comment>
<dbReference type="PANTHER" id="PTHR41259:SF1">
    <property type="entry name" value="DOUBLE-STRAND BREAK REPAIR RAD50 ATPASE, PUTATIVE-RELATED"/>
    <property type="match status" value="1"/>
</dbReference>
<keyword evidence="3" id="KW-1133">Transmembrane helix</keyword>
<dbReference type="GO" id="GO:0006302">
    <property type="term" value="P:double-strand break repair"/>
    <property type="evidence" value="ECO:0007669"/>
    <property type="project" value="InterPro"/>
</dbReference>
<keyword evidence="1" id="KW-0175">Coiled coil</keyword>
<dbReference type="InterPro" id="IPR038729">
    <property type="entry name" value="Rad50/SbcC_AAA"/>
</dbReference>
<keyword evidence="3" id="KW-0812">Transmembrane</keyword>
<evidence type="ECO:0000256" key="2">
    <source>
        <dbReference type="SAM" id="MobiDB-lite"/>
    </source>
</evidence>
<organism evidence="5 6">
    <name type="scientific">Candidatus Blautia pullicola</name>
    <dbReference type="NCBI Taxonomy" id="2838498"/>
    <lineage>
        <taxon>Bacteria</taxon>
        <taxon>Bacillati</taxon>
        <taxon>Bacillota</taxon>
        <taxon>Clostridia</taxon>
        <taxon>Lachnospirales</taxon>
        <taxon>Lachnospiraceae</taxon>
        <taxon>Blautia</taxon>
    </lineage>
</organism>